<gene>
    <name evidence="1" type="ORF">AMOR_58790</name>
</gene>
<dbReference type="Proteomes" id="UP001162891">
    <property type="component" value="Chromosome"/>
</dbReference>
<reference evidence="2" key="1">
    <citation type="journal article" date="2022" name="Int. J. Syst. Evol. Microbiol.">
        <title>Anaeromyxobacter oryzae sp. nov., Anaeromyxobacter diazotrophicus sp. nov. and Anaeromyxobacter paludicola sp. nov., isolated from paddy soils.</title>
        <authorList>
            <person name="Itoh H."/>
            <person name="Xu Z."/>
            <person name="Mise K."/>
            <person name="Masuda Y."/>
            <person name="Ushijima N."/>
            <person name="Hayakawa C."/>
            <person name="Shiratori Y."/>
            <person name="Senoo K."/>
        </authorList>
    </citation>
    <scope>NUCLEOTIDE SEQUENCE [LARGE SCALE GENOMIC DNA]</scope>
    <source>
        <strain evidence="2">Red232</strain>
    </source>
</reference>
<keyword evidence="2" id="KW-1185">Reference proteome</keyword>
<dbReference type="RefSeq" id="WP_248357357.1">
    <property type="nucleotide sequence ID" value="NZ_AP025591.1"/>
</dbReference>
<accession>A0ABM7X4Z6</accession>
<dbReference type="EMBL" id="AP025591">
    <property type="protein sequence ID" value="BDG06883.1"/>
    <property type="molecule type" value="Genomic_DNA"/>
</dbReference>
<evidence type="ECO:0000313" key="1">
    <source>
        <dbReference type="EMBL" id="BDG06883.1"/>
    </source>
</evidence>
<name>A0ABM7X4Z6_9BACT</name>
<evidence type="ECO:0008006" key="3">
    <source>
        <dbReference type="Google" id="ProtNLM"/>
    </source>
</evidence>
<organism evidence="1 2">
    <name type="scientific">Anaeromyxobacter oryzae</name>
    <dbReference type="NCBI Taxonomy" id="2918170"/>
    <lineage>
        <taxon>Bacteria</taxon>
        <taxon>Pseudomonadati</taxon>
        <taxon>Myxococcota</taxon>
        <taxon>Myxococcia</taxon>
        <taxon>Myxococcales</taxon>
        <taxon>Cystobacterineae</taxon>
        <taxon>Anaeromyxobacteraceae</taxon>
        <taxon>Anaeromyxobacter</taxon>
    </lineage>
</organism>
<sequence length="84" mass="9232">MNERLPPTHEPWLSRRHWRRLVEAYAAGRITRAELSALKRRLARVRTRSASRPPPVLRLVPGGGGPGIAAPAPVPFSPNPLEAA</sequence>
<proteinExistence type="predicted"/>
<evidence type="ECO:0000313" key="2">
    <source>
        <dbReference type="Proteomes" id="UP001162891"/>
    </source>
</evidence>
<protein>
    <recommendedName>
        <fullName evidence="3">DUF1707 domain-containing protein</fullName>
    </recommendedName>
</protein>